<organism evidence="2 3">
    <name type="scientific">Tieghemostelium lacteum</name>
    <name type="common">Slime mold</name>
    <name type="synonym">Dictyostelium lacteum</name>
    <dbReference type="NCBI Taxonomy" id="361077"/>
    <lineage>
        <taxon>Eukaryota</taxon>
        <taxon>Amoebozoa</taxon>
        <taxon>Evosea</taxon>
        <taxon>Eumycetozoa</taxon>
        <taxon>Dictyostelia</taxon>
        <taxon>Dictyosteliales</taxon>
        <taxon>Raperosteliaceae</taxon>
        <taxon>Tieghemostelium</taxon>
    </lineage>
</organism>
<accession>A0A151ZBY2</accession>
<dbReference type="OrthoDB" id="18526at2759"/>
<keyword evidence="3" id="KW-1185">Reference proteome</keyword>
<dbReference type="GO" id="GO:0016740">
    <property type="term" value="F:transferase activity"/>
    <property type="evidence" value="ECO:0007669"/>
    <property type="project" value="UniProtKB-KW"/>
</dbReference>
<dbReference type="InterPro" id="IPR023213">
    <property type="entry name" value="CAT-like_dom_sf"/>
</dbReference>
<proteinExistence type="predicted"/>
<dbReference type="InParanoid" id="A0A151ZBY2"/>
<protein>
    <recommendedName>
        <fullName evidence="4">Transferase family protein</fullName>
    </recommendedName>
</protein>
<dbReference type="Gene3D" id="3.30.559.10">
    <property type="entry name" value="Chloramphenicol acetyltransferase-like domain"/>
    <property type="match status" value="2"/>
</dbReference>
<evidence type="ECO:0000256" key="1">
    <source>
        <dbReference type="ARBA" id="ARBA00022679"/>
    </source>
</evidence>
<gene>
    <name evidence="2" type="ORF">DLAC_08354</name>
</gene>
<evidence type="ECO:0000313" key="2">
    <source>
        <dbReference type="EMBL" id="KYQ91394.1"/>
    </source>
</evidence>
<dbReference type="Pfam" id="PF02458">
    <property type="entry name" value="Transferase"/>
    <property type="match status" value="1"/>
</dbReference>
<dbReference type="Proteomes" id="UP000076078">
    <property type="component" value="Unassembled WGS sequence"/>
</dbReference>
<dbReference type="InterPro" id="IPR051283">
    <property type="entry name" value="Sec_Metabolite_Acyltrans"/>
</dbReference>
<dbReference type="EMBL" id="LODT01000035">
    <property type="protein sequence ID" value="KYQ91394.1"/>
    <property type="molecule type" value="Genomic_DNA"/>
</dbReference>
<dbReference type="PANTHER" id="PTHR31896">
    <property type="entry name" value="FAMILY REGULATORY PROTEIN, PUTATIVE (AFU_ORTHOLOGUE AFUA_3G14730)-RELATED"/>
    <property type="match status" value="1"/>
</dbReference>
<reference evidence="2 3" key="1">
    <citation type="submission" date="2015-12" db="EMBL/GenBank/DDBJ databases">
        <title>Dictyostelia acquired genes for synthesis and detection of signals that induce cell-type specialization by lateral gene transfer from prokaryotes.</title>
        <authorList>
            <person name="Gloeckner G."/>
            <person name="Schaap P."/>
        </authorList>
    </citation>
    <scope>NUCLEOTIDE SEQUENCE [LARGE SCALE GENOMIC DNA]</scope>
    <source>
        <strain evidence="2 3">TK</strain>
    </source>
</reference>
<dbReference type="AlphaFoldDB" id="A0A151ZBY2"/>
<evidence type="ECO:0000313" key="3">
    <source>
        <dbReference type="Proteomes" id="UP000076078"/>
    </source>
</evidence>
<dbReference type="PANTHER" id="PTHR31896:SF64">
    <property type="entry name" value="TRICHOTHECENE 3-O-ACETYLTRANSFERASE"/>
    <property type="match status" value="1"/>
</dbReference>
<name>A0A151ZBY2_TIELA</name>
<dbReference type="OMA" id="AIANREC"/>
<keyword evidence="1" id="KW-0808">Transferase</keyword>
<comment type="caution">
    <text evidence="2">The sequence shown here is derived from an EMBL/GenBank/DDBJ whole genome shotgun (WGS) entry which is preliminary data.</text>
</comment>
<evidence type="ECO:0008006" key="4">
    <source>
        <dbReference type="Google" id="ProtNLM"/>
    </source>
</evidence>
<sequence>MSVRFFPATMGWNKRIDPLEYFACAIYTRGALYFKGQIDLDRFINAMSESFLVFDFILSTFYRDSNGCFNASYPPTNNVEQCHLEIEKISDSIMNMNNISFDQLLPTSKTVGPSQLSGFAPDLTNLPMGVLKLTILSDDGFVLGYSMNHSLFDQASVFYYLKYISQLYTVGKDKINLPRPAVVNSLPMENKEFTFKNITEARQYGDRVPGFTYTPLIENLASDDKPHPFSLNSLIKLKFDLDEISKIKSQVVEYLSTNDILSGVLFKVYTMTSYLSDEEIFTLRYANNIRKFAKLGEEIIGNLVHQCRMEMSVGEIRNQSILQLALVNRKSVEDIKFDHFRNTLSWYRYMYDNNEETLNYLGKTSFTSSRITNWATFDYDSIKFDTCTPISVKSVNIAQYGVNTIAFDIEDSKKIFTIPISVPPDCVPLVKEYGKSTKLFTTEDMDKPKKK</sequence>